<evidence type="ECO:0000313" key="5">
    <source>
        <dbReference type="EMBL" id="KHS53446.1"/>
    </source>
</evidence>
<sequence>MKLSLSVPVEEEFDAEAARLIDARLASRLSEKDAELFDGAADAADRMGWVDLPQQAAELLDEIESLRARLQEQGLRTISLAGMGGSSLAPEVMAQTADVRLEIVDSTDPNQVAEAIGTDLEHTVLIIASKSGTTVETDSIRRSFAAAFEEIDIDPASRMIAITDPGTELETLAADQGFLATFLADPTVGGRFSALSAFGLVPAGLAGADVRGIVAEAAEAAADLSIDNLDNPALRFGAWLSIAHARTTEKLVLAETSPQLDGLGAWVEQLVAESLGKDGQGILPVVVDSPAEIGFSDARADALLCLLGPSAEDAELGAPSGFEATITGELGELFLFWEFATAIAGYGIGVNPFDQPDVEAAKAQARHLLDGPDSGTSEQARFREGNIDVLEVVDEATDLVGALQELFSQVDEYGYVGIQAYLDRIADAEAEGLRPLVSTHAGVQTTFGFGPRYLHSTGQYHKGGHPNGVFLQITGEARTDLSVPGRDFGFAQLQRAQAAGDAAVLIEKGRPVLRLHLLDRACGLEQLREAVGSISPHHHYGHD</sequence>
<keyword evidence="2 4" id="KW-0324">Glycolysis</keyword>
<organism evidence="5 6">
    <name type="scientific">Brevibacterium linens</name>
    <dbReference type="NCBI Taxonomy" id="1703"/>
    <lineage>
        <taxon>Bacteria</taxon>
        <taxon>Bacillati</taxon>
        <taxon>Actinomycetota</taxon>
        <taxon>Actinomycetes</taxon>
        <taxon>Micrococcales</taxon>
        <taxon>Brevibacteriaceae</taxon>
        <taxon>Brevibacterium</taxon>
    </lineage>
</organism>
<dbReference type="Pfam" id="PF00342">
    <property type="entry name" value="PGI"/>
    <property type="match status" value="1"/>
</dbReference>
<proteinExistence type="inferred from homology"/>
<evidence type="ECO:0000256" key="4">
    <source>
        <dbReference type="RuleBase" id="RU000612"/>
    </source>
</evidence>
<dbReference type="PROSITE" id="PS51463">
    <property type="entry name" value="P_GLUCOSE_ISOMERASE_3"/>
    <property type="match status" value="1"/>
</dbReference>
<comment type="similarity">
    <text evidence="4">Belongs to the GPI family.</text>
</comment>
<dbReference type="GO" id="GO:0004347">
    <property type="term" value="F:glucose-6-phosphate isomerase activity"/>
    <property type="evidence" value="ECO:0007669"/>
    <property type="project" value="UniProtKB-EC"/>
</dbReference>
<dbReference type="OrthoDB" id="140919at2"/>
<comment type="caution">
    <text evidence="5">The sequence shown here is derived from an EMBL/GenBank/DDBJ whole genome shotgun (WGS) entry which is preliminary data.</text>
</comment>
<dbReference type="EMBL" id="JTJZ01000015">
    <property type="protein sequence ID" value="KHS53446.1"/>
    <property type="molecule type" value="Genomic_DNA"/>
</dbReference>
<dbReference type="Gene3D" id="3.40.50.10490">
    <property type="entry name" value="Glucose-6-phosphate isomerase like protein, domain 1"/>
    <property type="match status" value="3"/>
</dbReference>
<dbReference type="RefSeq" id="WP_039207499.1">
    <property type="nucleotide sequence ID" value="NZ_JTJZ01000015.1"/>
</dbReference>
<dbReference type="GO" id="GO:0048029">
    <property type="term" value="F:monosaccharide binding"/>
    <property type="evidence" value="ECO:0007669"/>
    <property type="project" value="TreeGrafter"/>
</dbReference>
<comment type="pathway">
    <text evidence="4">Carbohydrate degradation; glycolysis; D-glyceraldehyde 3-phosphate and glycerone phosphate from D-glucose: step 2/4.</text>
</comment>
<dbReference type="GO" id="GO:0051156">
    <property type="term" value="P:glucose 6-phosphate metabolic process"/>
    <property type="evidence" value="ECO:0007669"/>
    <property type="project" value="TreeGrafter"/>
</dbReference>
<gene>
    <name evidence="5" type="ORF">AE0388_0934</name>
</gene>
<keyword evidence="3 4" id="KW-0413">Isomerase</keyword>
<dbReference type="PANTHER" id="PTHR11469:SF1">
    <property type="entry name" value="GLUCOSE-6-PHOSPHATE ISOMERASE"/>
    <property type="match status" value="1"/>
</dbReference>
<reference evidence="5 6" key="1">
    <citation type="submission" date="2014-11" db="EMBL/GenBank/DDBJ databases">
        <title>Draft Genome Sequence of Brevibacterium linens AE038-8.</title>
        <authorList>
            <person name="Maizel D."/>
            <person name="Utturkar S.M."/>
            <person name="Brown S.D."/>
            <person name="Ferrero M."/>
            <person name="Rosen B.P."/>
        </authorList>
    </citation>
    <scope>NUCLEOTIDE SEQUENCE [LARGE SCALE GENOMIC DNA]</scope>
    <source>
        <strain evidence="5 6">AE038-8</strain>
    </source>
</reference>
<keyword evidence="6" id="KW-1185">Reference proteome</keyword>
<dbReference type="GO" id="GO:0006096">
    <property type="term" value="P:glycolytic process"/>
    <property type="evidence" value="ECO:0007669"/>
    <property type="project" value="UniProtKB-UniPathway"/>
</dbReference>
<dbReference type="PRINTS" id="PR00662">
    <property type="entry name" value="G6PISOMERASE"/>
</dbReference>
<evidence type="ECO:0000256" key="3">
    <source>
        <dbReference type="ARBA" id="ARBA00023235"/>
    </source>
</evidence>
<dbReference type="InterPro" id="IPR046348">
    <property type="entry name" value="SIS_dom_sf"/>
</dbReference>
<protein>
    <recommendedName>
        <fullName evidence="4">Glucose-6-phosphate isomerase</fullName>
        <ecNumber evidence="4">5.3.1.9</ecNumber>
    </recommendedName>
</protein>
<dbReference type="GO" id="GO:0097367">
    <property type="term" value="F:carbohydrate derivative binding"/>
    <property type="evidence" value="ECO:0007669"/>
    <property type="project" value="InterPro"/>
</dbReference>
<dbReference type="PANTHER" id="PTHR11469">
    <property type="entry name" value="GLUCOSE-6-PHOSPHATE ISOMERASE"/>
    <property type="match status" value="1"/>
</dbReference>
<dbReference type="SUPFAM" id="SSF53697">
    <property type="entry name" value="SIS domain"/>
    <property type="match status" value="1"/>
</dbReference>
<evidence type="ECO:0000256" key="1">
    <source>
        <dbReference type="ARBA" id="ARBA00022432"/>
    </source>
</evidence>
<name>A0A0B9ARD6_BRELN</name>
<dbReference type="AlphaFoldDB" id="A0A0B9ARD6"/>
<dbReference type="GO" id="GO:0006094">
    <property type="term" value="P:gluconeogenesis"/>
    <property type="evidence" value="ECO:0007669"/>
    <property type="project" value="UniProtKB-KW"/>
</dbReference>
<dbReference type="UniPathway" id="UPA00109">
    <property type="reaction ID" value="UER00181"/>
</dbReference>
<dbReference type="EC" id="5.3.1.9" evidence="4"/>
<dbReference type="PATRIC" id="fig|1703.6.peg.817"/>
<comment type="catalytic activity">
    <reaction evidence="4">
        <text>alpha-D-glucose 6-phosphate = beta-D-fructose 6-phosphate</text>
        <dbReference type="Rhea" id="RHEA:11816"/>
        <dbReference type="ChEBI" id="CHEBI:57634"/>
        <dbReference type="ChEBI" id="CHEBI:58225"/>
        <dbReference type="EC" id="5.3.1.9"/>
    </reaction>
</comment>
<evidence type="ECO:0000313" key="6">
    <source>
        <dbReference type="Proteomes" id="UP000031488"/>
    </source>
</evidence>
<evidence type="ECO:0000256" key="2">
    <source>
        <dbReference type="ARBA" id="ARBA00023152"/>
    </source>
</evidence>
<dbReference type="InterPro" id="IPR001672">
    <property type="entry name" value="G6P_Isomerase"/>
</dbReference>
<dbReference type="Proteomes" id="UP000031488">
    <property type="component" value="Unassembled WGS sequence"/>
</dbReference>
<keyword evidence="1 4" id="KW-0312">Gluconeogenesis</keyword>
<dbReference type="GO" id="GO:0005829">
    <property type="term" value="C:cytosol"/>
    <property type="evidence" value="ECO:0007669"/>
    <property type="project" value="TreeGrafter"/>
</dbReference>
<accession>A0A0B9ARD6</accession>